<dbReference type="EMBL" id="OOIN01000022">
    <property type="protein sequence ID" value="SPO28354.1"/>
    <property type="molecule type" value="Genomic_DNA"/>
</dbReference>
<keyword evidence="3" id="KW-1185">Reference proteome</keyword>
<accession>A0A5C3ECF6</accession>
<dbReference type="AlphaFoldDB" id="A0A5C3ECF6"/>
<feature type="compositionally biased region" description="Low complexity" evidence="1">
    <location>
        <begin position="176"/>
        <end position="200"/>
    </location>
</feature>
<dbReference type="OrthoDB" id="432412at2759"/>
<dbReference type="PANTHER" id="PTHR15955">
    <property type="entry name" value="RWD DOMAIN CONTAINING PROTEIN 2"/>
    <property type="match status" value="1"/>
</dbReference>
<protein>
    <submittedName>
        <fullName evidence="2">Uncharacterized protein</fullName>
    </submittedName>
</protein>
<sequence length="372" mass="40595">MTTSTTKPPILPPEDLSSTLSSIELLSAMWSGTDELTLSRADEESIRSVAEYLQLPLESLGDAKSVEIKEALPDEVCLGLKVRVDASSVEDGGDRQGLKVNVGFRLRGKNGVRVWVGVRDAPEWLDRSGVEEANSILGKGMDGNREDQEMEEEDTVGKVLNAIEALSEWLLSLPPSTSTTNDATDTSTQSNTQSTEASTTAPHWVRRTWYYLPSLSTPSKRKDICTLAVTSDPPLTGFLLAGKPGLIVIEYPLSFPPSSSPTQPSPATPPIPTQEQNLSAALALNSFWSTIKTTSWSDIPASHKKISEKFTQECTLPAFTDFQDVTDNPQVERGADRGRRSDLSKLIKWLDAKGISGKWVMERCLGVGSWEI</sequence>
<gene>
    <name evidence="2" type="ORF">UTRI_04751</name>
</gene>
<name>A0A5C3ECF6_9BASI</name>
<dbReference type="PANTHER" id="PTHR15955:SF10">
    <property type="entry name" value="DUF1115 DOMAIN PROTEIN (AFU_ORTHOLOGUE AFUA_5G14750)"/>
    <property type="match status" value="1"/>
</dbReference>
<proteinExistence type="predicted"/>
<evidence type="ECO:0000313" key="2">
    <source>
        <dbReference type="EMBL" id="SPO28354.1"/>
    </source>
</evidence>
<evidence type="ECO:0000256" key="1">
    <source>
        <dbReference type="SAM" id="MobiDB-lite"/>
    </source>
</evidence>
<evidence type="ECO:0000313" key="3">
    <source>
        <dbReference type="Proteomes" id="UP000324022"/>
    </source>
</evidence>
<reference evidence="2 3" key="1">
    <citation type="submission" date="2018-03" db="EMBL/GenBank/DDBJ databases">
        <authorList>
            <person name="Guldener U."/>
        </authorList>
    </citation>
    <scope>NUCLEOTIDE SEQUENCE [LARGE SCALE GENOMIC DNA]</scope>
    <source>
        <strain evidence="2 3">NBRC100155</strain>
    </source>
</reference>
<dbReference type="InterPro" id="IPR017359">
    <property type="entry name" value="Phi-like"/>
</dbReference>
<feature type="region of interest" description="Disordered" evidence="1">
    <location>
        <begin position="174"/>
        <end position="200"/>
    </location>
</feature>
<dbReference type="Proteomes" id="UP000324022">
    <property type="component" value="Unassembled WGS sequence"/>
</dbReference>
<organism evidence="2 3">
    <name type="scientific">Ustilago trichophora</name>
    <dbReference type="NCBI Taxonomy" id="86804"/>
    <lineage>
        <taxon>Eukaryota</taxon>
        <taxon>Fungi</taxon>
        <taxon>Dikarya</taxon>
        <taxon>Basidiomycota</taxon>
        <taxon>Ustilaginomycotina</taxon>
        <taxon>Ustilaginomycetes</taxon>
        <taxon>Ustilaginales</taxon>
        <taxon>Ustilaginaceae</taxon>
        <taxon>Ustilago</taxon>
    </lineage>
</organism>